<name>A0A160JHH7_9PROT</name>
<evidence type="ECO:0000313" key="1">
    <source>
        <dbReference type="EMBL" id="ANC92518.1"/>
    </source>
</evidence>
<evidence type="ECO:0000313" key="2">
    <source>
        <dbReference type="Proteomes" id="UP000077405"/>
    </source>
</evidence>
<gene>
    <name evidence="1" type="ORF">A6A40_11760</name>
</gene>
<protein>
    <submittedName>
        <fullName evidence="1">Polyhydroxyalkanoic acid synthase</fullName>
    </submittedName>
</protein>
<dbReference type="Pfam" id="PF09650">
    <property type="entry name" value="PHA_gran_rgn"/>
    <property type="match status" value="1"/>
</dbReference>
<dbReference type="Proteomes" id="UP000077405">
    <property type="component" value="Chromosome"/>
</dbReference>
<proteinExistence type="predicted"/>
<dbReference type="InterPro" id="IPR013433">
    <property type="entry name" value="PHA_gran_rgn"/>
</dbReference>
<organism evidence="1 2">
    <name type="scientific">Azospirillum humicireducens</name>
    <dbReference type="NCBI Taxonomy" id="1226968"/>
    <lineage>
        <taxon>Bacteria</taxon>
        <taxon>Pseudomonadati</taxon>
        <taxon>Pseudomonadota</taxon>
        <taxon>Alphaproteobacteria</taxon>
        <taxon>Rhodospirillales</taxon>
        <taxon>Azospirillaceae</taxon>
        <taxon>Azospirillum</taxon>
    </lineage>
</organism>
<dbReference type="EMBL" id="CP015285">
    <property type="protein sequence ID" value="ANC92518.1"/>
    <property type="molecule type" value="Genomic_DNA"/>
</dbReference>
<dbReference type="RefSeq" id="WP_063635569.1">
    <property type="nucleotide sequence ID" value="NZ_CP015285.1"/>
</dbReference>
<dbReference type="KEGG" id="ahu:A6A40_11760"/>
<dbReference type="STRING" id="1226968.A6A40_11760"/>
<keyword evidence="2" id="KW-1185">Reference proteome</keyword>
<dbReference type="AlphaFoldDB" id="A0A160JHH7"/>
<sequence>MPKPLTLSIPHSLGRAEAKRRLVDGMGEVRARLSAVSASVEDSWTDDRLNFRVVALAQTIAGHIDVLDDSVEMEVQLPWALALLADKIKTKVSHQGTLMLEKK</sequence>
<dbReference type="OrthoDB" id="8853368at2"/>
<reference evidence="1 2" key="1">
    <citation type="journal article" date="2013" name="Int. J. Syst. Evol. Microbiol.">
        <title>Azospirillum humicireducens sp. nov., a nitrogen-fixing bacterium isolated from a microbial fuel cell.</title>
        <authorList>
            <person name="Zhou S."/>
            <person name="Han L."/>
            <person name="Wang Y."/>
            <person name="Yang G."/>
            <person name="Zhuang L."/>
            <person name="Hu P."/>
        </authorList>
    </citation>
    <scope>NUCLEOTIDE SEQUENCE [LARGE SCALE GENOMIC DNA]</scope>
    <source>
        <strain evidence="1 2">SgZ-5</strain>
    </source>
</reference>
<accession>A0A160JHH7</accession>